<dbReference type="EMBL" id="CAADIW010000049">
    <property type="protein sequence ID" value="VFS40906.1"/>
    <property type="molecule type" value="Genomic_DNA"/>
</dbReference>
<sequence>MKRCLDQYAKNLGLGISDEQVKKAIFATQAFQSNGKFDNARYNSIVNQMGMTADQYAQALRNQLTTQQLINAVVGTDFMLKGETDELAALVAQQRVVREATIDVNALAAKQQVSDAEVNAWYEQNKNSFVAPEQFRVSYIKLDAAALQGNASDADIQSYYDQHQDQFTQPQRNRYSVIQTKTEADAKAVLDELNKGADFATLAKAKIHRHHLCQKWWRYGLLEAATTPDELKNAGLKDKGQLSGVIKSSVGFLVARLDDVQAAKTKPLAEVRDEIAAKVKQEKALDAFYALQQKVSDAASNDTRISGGCRAGRRCESR</sequence>
<dbReference type="Proteomes" id="UP000351155">
    <property type="component" value="Unassembled WGS sequence"/>
</dbReference>
<comment type="similarity">
    <text evidence="8">Belongs to the PpiD chaperone family.</text>
</comment>
<dbReference type="Gene3D" id="3.10.50.40">
    <property type="match status" value="1"/>
</dbReference>
<evidence type="ECO:0000256" key="3">
    <source>
        <dbReference type="ARBA" id="ARBA00022519"/>
    </source>
</evidence>
<evidence type="ECO:0000256" key="8">
    <source>
        <dbReference type="ARBA" id="ARBA00038408"/>
    </source>
</evidence>
<keyword evidence="11" id="KW-0697">Rotamase</keyword>
<dbReference type="SUPFAM" id="SSF109998">
    <property type="entry name" value="Triger factor/SurA peptide-binding domain-like"/>
    <property type="match status" value="1"/>
</dbReference>
<dbReference type="Pfam" id="PF13624">
    <property type="entry name" value="SurA_N_3"/>
    <property type="match status" value="1"/>
</dbReference>
<dbReference type="GO" id="GO:0005886">
    <property type="term" value="C:plasma membrane"/>
    <property type="evidence" value="ECO:0007669"/>
    <property type="project" value="UniProtKB-SubCell"/>
</dbReference>
<keyword evidence="3" id="KW-0997">Cell inner membrane</keyword>
<evidence type="ECO:0000313" key="14">
    <source>
        <dbReference type="Proteomes" id="UP000351155"/>
    </source>
</evidence>
<evidence type="ECO:0000256" key="9">
    <source>
        <dbReference type="ARBA" id="ARBA00040743"/>
    </source>
</evidence>
<evidence type="ECO:0000313" key="13">
    <source>
        <dbReference type="EMBL" id="VFS40906.1"/>
    </source>
</evidence>
<organism evidence="13 14">
    <name type="scientific">Enterobacter cancerogenus</name>
    <dbReference type="NCBI Taxonomy" id="69218"/>
    <lineage>
        <taxon>Bacteria</taxon>
        <taxon>Pseudomonadati</taxon>
        <taxon>Pseudomonadota</taxon>
        <taxon>Gammaproteobacteria</taxon>
        <taxon>Enterobacterales</taxon>
        <taxon>Enterobacteriaceae</taxon>
        <taxon>Enterobacter</taxon>
        <taxon>Enterobacter cloacae complex</taxon>
    </lineage>
</organism>
<dbReference type="InterPro" id="IPR027304">
    <property type="entry name" value="Trigger_fact/SurA_dom_sf"/>
</dbReference>
<keyword evidence="11 13" id="KW-0413">Isomerase</keyword>
<dbReference type="PROSITE" id="PS50198">
    <property type="entry name" value="PPIC_PPIASE_2"/>
    <property type="match status" value="1"/>
</dbReference>
<evidence type="ECO:0000256" key="1">
    <source>
        <dbReference type="ARBA" id="ARBA00004382"/>
    </source>
</evidence>
<dbReference type="PANTHER" id="PTHR47529:SF1">
    <property type="entry name" value="PERIPLASMIC CHAPERONE PPID"/>
    <property type="match status" value="1"/>
</dbReference>
<dbReference type="Pfam" id="PF13145">
    <property type="entry name" value="Rotamase_2"/>
    <property type="match status" value="1"/>
</dbReference>
<keyword evidence="7" id="KW-0143">Chaperone</keyword>
<evidence type="ECO:0000256" key="7">
    <source>
        <dbReference type="ARBA" id="ARBA00023186"/>
    </source>
</evidence>
<protein>
    <recommendedName>
        <fullName evidence="9">Periplasmic chaperone PpiD</fullName>
    </recommendedName>
    <alternativeName>
        <fullName evidence="10">Periplasmic folding chaperone</fullName>
    </alternativeName>
</protein>
<evidence type="ECO:0000256" key="6">
    <source>
        <dbReference type="ARBA" id="ARBA00023136"/>
    </source>
</evidence>
<name>A0A484YZH2_9ENTR</name>
<dbReference type="InterPro" id="IPR000297">
    <property type="entry name" value="PPIase_PpiC"/>
</dbReference>
<evidence type="ECO:0000256" key="4">
    <source>
        <dbReference type="ARBA" id="ARBA00022692"/>
    </source>
</evidence>
<keyword evidence="2" id="KW-1003">Cell membrane</keyword>
<dbReference type="PANTHER" id="PTHR47529">
    <property type="entry name" value="PEPTIDYL-PROLYL CIS-TRANS ISOMERASE D"/>
    <property type="match status" value="1"/>
</dbReference>
<keyword evidence="6" id="KW-0472">Membrane</keyword>
<gene>
    <name evidence="13" type="primary">ppiD_2</name>
    <name evidence="13" type="ORF">NCTC12126_04370</name>
</gene>
<evidence type="ECO:0000256" key="2">
    <source>
        <dbReference type="ARBA" id="ARBA00022475"/>
    </source>
</evidence>
<dbReference type="InterPro" id="IPR052029">
    <property type="entry name" value="PpiD_chaperone"/>
</dbReference>
<keyword evidence="4" id="KW-0812">Transmembrane</keyword>
<evidence type="ECO:0000256" key="11">
    <source>
        <dbReference type="PROSITE-ProRule" id="PRU00278"/>
    </source>
</evidence>
<keyword evidence="5" id="KW-1133">Transmembrane helix</keyword>
<dbReference type="SUPFAM" id="SSF54534">
    <property type="entry name" value="FKBP-like"/>
    <property type="match status" value="1"/>
</dbReference>
<evidence type="ECO:0000256" key="10">
    <source>
        <dbReference type="ARBA" id="ARBA00042775"/>
    </source>
</evidence>
<evidence type="ECO:0000256" key="5">
    <source>
        <dbReference type="ARBA" id="ARBA00022989"/>
    </source>
</evidence>
<dbReference type="Gene3D" id="1.10.4030.10">
    <property type="entry name" value="Porin chaperone SurA, peptide-binding domain"/>
    <property type="match status" value="1"/>
</dbReference>
<dbReference type="AlphaFoldDB" id="A0A484YZH2"/>
<evidence type="ECO:0000259" key="12">
    <source>
        <dbReference type="PROSITE" id="PS50198"/>
    </source>
</evidence>
<comment type="subcellular location">
    <subcellularLocation>
        <location evidence="1">Cell inner membrane</location>
        <topology evidence="1">Single-pass type II membrane protein</topology>
        <orientation evidence="1">Periplasmic side</orientation>
    </subcellularLocation>
</comment>
<reference evidence="13 14" key="1">
    <citation type="submission" date="2019-03" db="EMBL/GenBank/DDBJ databases">
        <authorList>
            <consortium name="Pathogen Informatics"/>
        </authorList>
    </citation>
    <scope>NUCLEOTIDE SEQUENCE [LARGE SCALE GENOMIC DNA]</scope>
    <source>
        <strain evidence="13 14">NCTC12126</strain>
    </source>
</reference>
<dbReference type="InterPro" id="IPR046357">
    <property type="entry name" value="PPIase_dom_sf"/>
</dbReference>
<feature type="domain" description="PpiC" evidence="12">
    <location>
        <begin position="170"/>
        <end position="259"/>
    </location>
</feature>
<accession>A0A484YZH2</accession>
<dbReference type="GO" id="GO:0003755">
    <property type="term" value="F:peptidyl-prolyl cis-trans isomerase activity"/>
    <property type="evidence" value="ECO:0007669"/>
    <property type="project" value="UniProtKB-KW"/>
</dbReference>
<proteinExistence type="inferred from homology"/>